<dbReference type="STRING" id="580166.AUP43_07995"/>
<organism evidence="1 2">
    <name type="scientific">Oceanibaculum pacificum</name>
    <dbReference type="NCBI Taxonomy" id="580166"/>
    <lineage>
        <taxon>Bacteria</taxon>
        <taxon>Pseudomonadati</taxon>
        <taxon>Pseudomonadota</taxon>
        <taxon>Alphaproteobacteria</taxon>
        <taxon>Rhodospirillales</taxon>
        <taxon>Oceanibaculaceae</taxon>
        <taxon>Oceanibaculum</taxon>
    </lineage>
</organism>
<dbReference type="Gene3D" id="2.60.120.580">
    <property type="entry name" value="Acetamidase/Formamidase-like domains"/>
    <property type="match status" value="2"/>
</dbReference>
<reference evidence="1 2" key="1">
    <citation type="submission" date="2015-12" db="EMBL/GenBank/DDBJ databases">
        <title>Genome sequence of Oceanibaculum pacificum MCCC 1A02656.</title>
        <authorList>
            <person name="Lu L."/>
            <person name="Lai Q."/>
            <person name="Shao Z."/>
            <person name="Qian P."/>
        </authorList>
    </citation>
    <scope>NUCLEOTIDE SEQUENCE [LARGE SCALE GENOMIC DNA]</scope>
    <source>
        <strain evidence="1 2">MCCC 1A02656</strain>
    </source>
</reference>
<dbReference type="AlphaFoldDB" id="A0A154W5X4"/>
<sequence length="315" mass="33973">MSKHHTLSSSPETCHWGAFDAKIKPVLEVESGDRVTIHTVSGAPEVTSGEGIVVRPELKEIHAKSPRLLPGHILTGPVAVKGAMPGDVLEVRIIDVSLRDDWGWNIIRPLGGTLPDEFPNMRLLHIRMDLEKMVAKLPWGVDLPLDPFFGVMGVAPPPGWGAQTTIIPRAMGGNLDIKELKPGATLYLPVFNEGGLFSCGDGHAVQGDGEVCITAIETALSGTFEFVVRKDMSLKLPQAETAKHYITIGLDPDLDEAAKIALRGMIELICAKSNLSREDAYTLCSLACDLRVSQLVNQHKGIHAMLPKAALHGAK</sequence>
<dbReference type="Proteomes" id="UP000076400">
    <property type="component" value="Unassembled WGS sequence"/>
</dbReference>
<name>A0A154W5X4_9PROT</name>
<keyword evidence="2" id="KW-1185">Reference proteome</keyword>
<dbReference type="Gene3D" id="3.10.28.20">
    <property type="entry name" value="Acetamidase/Formamidase-like domains"/>
    <property type="match status" value="1"/>
</dbReference>
<proteinExistence type="predicted"/>
<evidence type="ECO:0000313" key="2">
    <source>
        <dbReference type="Proteomes" id="UP000076400"/>
    </source>
</evidence>
<protein>
    <submittedName>
        <fullName evidence="1">Amidase</fullName>
    </submittedName>
</protein>
<dbReference type="PANTHER" id="PTHR31891">
    <property type="entry name" value="FORMAMIDASE C869.04-RELATED"/>
    <property type="match status" value="1"/>
</dbReference>
<evidence type="ECO:0000313" key="1">
    <source>
        <dbReference type="EMBL" id="KZD08945.1"/>
    </source>
</evidence>
<gene>
    <name evidence="1" type="ORF">AUP43_07995</name>
</gene>
<dbReference type="SUPFAM" id="SSF141130">
    <property type="entry name" value="Acetamidase/Formamidase-like"/>
    <property type="match status" value="1"/>
</dbReference>
<dbReference type="InterPro" id="IPR004304">
    <property type="entry name" value="FmdA_AmdA"/>
</dbReference>
<dbReference type="OrthoDB" id="9785236at2"/>
<dbReference type="EMBL" id="LPXN01000102">
    <property type="protein sequence ID" value="KZD08945.1"/>
    <property type="molecule type" value="Genomic_DNA"/>
</dbReference>
<dbReference type="RefSeq" id="WP_067555258.1">
    <property type="nucleotide sequence ID" value="NZ_LPXN01000102.1"/>
</dbReference>
<dbReference type="Pfam" id="PF03069">
    <property type="entry name" value="FmdA_AmdA"/>
    <property type="match status" value="2"/>
</dbReference>
<dbReference type="GO" id="GO:0016811">
    <property type="term" value="F:hydrolase activity, acting on carbon-nitrogen (but not peptide) bonds, in linear amides"/>
    <property type="evidence" value="ECO:0007669"/>
    <property type="project" value="InterPro"/>
</dbReference>
<dbReference type="PANTHER" id="PTHR31891:SF1">
    <property type="entry name" value="FORMAMIDASE C869.04-RELATED"/>
    <property type="match status" value="1"/>
</dbReference>
<accession>A0A154W5X4</accession>
<comment type="caution">
    <text evidence="1">The sequence shown here is derived from an EMBL/GenBank/DDBJ whole genome shotgun (WGS) entry which is preliminary data.</text>
</comment>